<evidence type="ECO:0000259" key="14">
    <source>
        <dbReference type="Pfam" id="PF01207"/>
    </source>
</evidence>
<feature type="binding site" evidence="10 13">
    <location>
        <position position="65"/>
    </location>
    <ligand>
        <name>FMN</name>
        <dbReference type="ChEBI" id="CHEBI:58210"/>
    </ligand>
</feature>
<dbReference type="PANTHER" id="PTHR42907">
    <property type="entry name" value="FMN-LINKED OXIDOREDUCTASES SUPERFAMILY PROTEIN"/>
    <property type="match status" value="1"/>
</dbReference>
<evidence type="ECO:0000256" key="4">
    <source>
        <dbReference type="ARBA" id="ARBA00022643"/>
    </source>
</evidence>
<evidence type="ECO:0000256" key="12">
    <source>
        <dbReference type="PIRSR" id="PIRSR006621-1"/>
    </source>
</evidence>
<dbReference type="Pfam" id="PF01207">
    <property type="entry name" value="Dus"/>
    <property type="match status" value="1"/>
</dbReference>
<keyword evidence="7 10" id="KW-0694">RNA-binding</keyword>
<dbReference type="Proteomes" id="UP000568664">
    <property type="component" value="Unassembled WGS sequence"/>
</dbReference>
<dbReference type="CDD" id="cd02801">
    <property type="entry name" value="DUS_like_FMN"/>
    <property type="match status" value="1"/>
</dbReference>
<comment type="catalytic activity">
    <reaction evidence="10">
        <text>5,6-dihydrouridine(20a) in tRNA + NAD(+) = uridine(20a) in tRNA + NADH + H(+)</text>
        <dbReference type="Rhea" id="RHEA:53348"/>
        <dbReference type="Rhea" id="RHEA-COMP:13535"/>
        <dbReference type="Rhea" id="RHEA-COMP:13536"/>
        <dbReference type="ChEBI" id="CHEBI:15378"/>
        <dbReference type="ChEBI" id="CHEBI:57540"/>
        <dbReference type="ChEBI" id="CHEBI:57945"/>
        <dbReference type="ChEBI" id="CHEBI:65315"/>
        <dbReference type="ChEBI" id="CHEBI:74443"/>
    </reaction>
</comment>
<dbReference type="InterPro" id="IPR001269">
    <property type="entry name" value="DUS_fam"/>
</dbReference>
<gene>
    <name evidence="10 15" type="primary">dusA</name>
    <name evidence="15" type="ORF">HII17_02270</name>
</gene>
<keyword evidence="3 10" id="KW-0285">Flavoprotein</keyword>
<dbReference type="AlphaFoldDB" id="A0A7Y0L9E6"/>
<dbReference type="InterPro" id="IPR035587">
    <property type="entry name" value="DUS-like_FMN-bd"/>
</dbReference>
<dbReference type="InterPro" id="IPR004653">
    <property type="entry name" value="DusA"/>
</dbReference>
<comment type="similarity">
    <text evidence="11">Belongs to the dus family.</text>
</comment>
<keyword evidence="16" id="KW-1185">Reference proteome</keyword>
<keyword evidence="4 10" id="KW-0288">FMN</keyword>
<dbReference type="PANTHER" id="PTHR42907:SF1">
    <property type="entry name" value="FMN-LINKED OXIDOREDUCTASES SUPERFAMILY PROTEIN"/>
    <property type="match status" value="1"/>
</dbReference>
<comment type="caution">
    <text evidence="10">Lacks conserved residue(s) required for the propagation of feature annotation.</text>
</comment>
<dbReference type="FunFam" id="3.20.20.70:FF:000083">
    <property type="entry name" value="tRNA-dihydrouridine(20/20a) synthase"/>
    <property type="match status" value="1"/>
</dbReference>
<feature type="active site" description="Proton donor" evidence="10 12">
    <location>
        <position position="95"/>
    </location>
</feature>
<dbReference type="EMBL" id="JABBXH010000001">
    <property type="protein sequence ID" value="NMP30375.1"/>
    <property type="molecule type" value="Genomic_DNA"/>
</dbReference>
<evidence type="ECO:0000256" key="11">
    <source>
        <dbReference type="PIRNR" id="PIRNR006621"/>
    </source>
</evidence>
<evidence type="ECO:0000256" key="1">
    <source>
        <dbReference type="ARBA" id="ARBA00001917"/>
    </source>
</evidence>
<evidence type="ECO:0000256" key="13">
    <source>
        <dbReference type="PIRSR" id="PIRSR006621-2"/>
    </source>
</evidence>
<comment type="catalytic activity">
    <reaction evidence="10">
        <text>5,6-dihydrouridine(20a) in tRNA + NADP(+) = uridine(20a) in tRNA + NADPH + H(+)</text>
        <dbReference type="Rhea" id="RHEA:53344"/>
        <dbReference type="Rhea" id="RHEA-COMP:13535"/>
        <dbReference type="Rhea" id="RHEA-COMP:13536"/>
        <dbReference type="ChEBI" id="CHEBI:15378"/>
        <dbReference type="ChEBI" id="CHEBI:57783"/>
        <dbReference type="ChEBI" id="CHEBI:58349"/>
        <dbReference type="ChEBI" id="CHEBI:65315"/>
        <dbReference type="ChEBI" id="CHEBI:74443"/>
    </reaction>
</comment>
<comment type="cofactor">
    <cofactor evidence="1 10 11 13">
        <name>FMN</name>
        <dbReference type="ChEBI" id="CHEBI:58210"/>
    </cofactor>
</comment>
<reference evidence="15 16" key="1">
    <citation type="submission" date="2020-04" db="EMBL/GenBank/DDBJ databases">
        <title>Thalassotalea sp. M1531, isolated from the surface of marine red alga.</title>
        <authorList>
            <person name="Pang L."/>
            <person name="Lu D.-C."/>
        </authorList>
    </citation>
    <scope>NUCLEOTIDE SEQUENCE [LARGE SCALE GENOMIC DNA]</scope>
    <source>
        <strain evidence="15 16">M1531</strain>
    </source>
</reference>
<dbReference type="Gene3D" id="1.20.120.1460">
    <property type="match status" value="1"/>
</dbReference>
<dbReference type="PROSITE" id="PS01136">
    <property type="entry name" value="UPF0034"/>
    <property type="match status" value="1"/>
</dbReference>
<feature type="site" description="Interacts with tRNA" evidence="10">
    <location>
        <position position="181"/>
    </location>
</feature>
<evidence type="ECO:0000256" key="5">
    <source>
        <dbReference type="ARBA" id="ARBA00022694"/>
    </source>
</evidence>
<keyword evidence="5 10" id="KW-0819">tRNA processing</keyword>
<dbReference type="NCBIfam" id="TIGR00742">
    <property type="entry name" value="yjbN"/>
    <property type="match status" value="1"/>
</dbReference>
<feature type="site" description="Interacts with tRNA; defines subfamily-specific binding signature" evidence="10">
    <location>
        <position position="299"/>
    </location>
</feature>
<keyword evidence="6 10" id="KW-0521">NADP</keyword>
<proteinExistence type="inferred from homology"/>
<dbReference type="NCBIfam" id="NF008774">
    <property type="entry name" value="PRK11815.1"/>
    <property type="match status" value="1"/>
</dbReference>
<dbReference type="HAMAP" id="MF_02041">
    <property type="entry name" value="DusA_subfam"/>
    <property type="match status" value="1"/>
</dbReference>
<comment type="catalytic activity">
    <reaction evidence="10">
        <text>5,6-dihydrouridine(20) in tRNA + NADP(+) = uridine(20) in tRNA + NADPH + H(+)</text>
        <dbReference type="Rhea" id="RHEA:53336"/>
        <dbReference type="Rhea" id="RHEA-COMP:13533"/>
        <dbReference type="Rhea" id="RHEA-COMP:13534"/>
        <dbReference type="ChEBI" id="CHEBI:15378"/>
        <dbReference type="ChEBI" id="CHEBI:57783"/>
        <dbReference type="ChEBI" id="CHEBI:58349"/>
        <dbReference type="ChEBI" id="CHEBI:65315"/>
        <dbReference type="ChEBI" id="CHEBI:74443"/>
        <dbReference type="EC" id="1.3.1.91"/>
    </reaction>
</comment>
<comment type="catalytic activity">
    <reaction evidence="10">
        <text>5,6-dihydrouridine(20) in tRNA + NAD(+) = uridine(20) in tRNA + NADH + H(+)</text>
        <dbReference type="Rhea" id="RHEA:53340"/>
        <dbReference type="Rhea" id="RHEA-COMP:13533"/>
        <dbReference type="Rhea" id="RHEA-COMP:13534"/>
        <dbReference type="ChEBI" id="CHEBI:15378"/>
        <dbReference type="ChEBI" id="CHEBI:57540"/>
        <dbReference type="ChEBI" id="CHEBI:57945"/>
        <dbReference type="ChEBI" id="CHEBI:65315"/>
        <dbReference type="ChEBI" id="CHEBI:74443"/>
        <dbReference type="EC" id="1.3.1.91"/>
    </reaction>
</comment>
<evidence type="ECO:0000256" key="9">
    <source>
        <dbReference type="ARBA" id="ARBA00058013"/>
    </source>
</evidence>
<evidence type="ECO:0000256" key="2">
    <source>
        <dbReference type="ARBA" id="ARBA00022555"/>
    </source>
</evidence>
<dbReference type="RefSeq" id="WP_169073692.1">
    <property type="nucleotide sequence ID" value="NZ_JABBXH010000001.1"/>
</dbReference>
<feature type="binding site" evidence="10 13">
    <location>
        <position position="134"/>
    </location>
    <ligand>
        <name>FMN</name>
        <dbReference type="ChEBI" id="CHEBI:58210"/>
    </ligand>
</feature>
<dbReference type="Gene3D" id="3.20.20.70">
    <property type="entry name" value="Aldolase class I"/>
    <property type="match status" value="1"/>
</dbReference>
<evidence type="ECO:0000256" key="3">
    <source>
        <dbReference type="ARBA" id="ARBA00022630"/>
    </source>
</evidence>
<dbReference type="InterPro" id="IPR013785">
    <property type="entry name" value="Aldolase_TIM"/>
</dbReference>
<keyword evidence="2 10" id="KW-0820">tRNA-binding</keyword>
<dbReference type="SUPFAM" id="SSF51395">
    <property type="entry name" value="FMN-linked oxidoreductases"/>
    <property type="match status" value="1"/>
</dbReference>
<keyword evidence="8 10" id="KW-0560">Oxidoreductase</keyword>
<accession>A0A7Y0L9E6</accession>
<dbReference type="InterPro" id="IPR018517">
    <property type="entry name" value="tRNA_hU_synthase_CS"/>
</dbReference>
<dbReference type="GO" id="GO:0000049">
    <property type="term" value="F:tRNA binding"/>
    <property type="evidence" value="ECO:0007669"/>
    <property type="project" value="UniProtKB-UniRule"/>
</dbReference>
<evidence type="ECO:0000256" key="8">
    <source>
        <dbReference type="ARBA" id="ARBA00023002"/>
    </source>
</evidence>
<evidence type="ECO:0000256" key="6">
    <source>
        <dbReference type="ARBA" id="ARBA00022857"/>
    </source>
</evidence>
<feature type="binding site" evidence="10">
    <location>
        <begin position="13"/>
        <end position="15"/>
    </location>
    <ligand>
        <name>FMN</name>
        <dbReference type="ChEBI" id="CHEBI:58210"/>
    </ligand>
</feature>
<comment type="function">
    <text evidence="9 10">Catalyzes the synthesis of 5,6-dihydrouridine (D), a modified base found in the D-loop of most tRNAs, via the reduction of the C5-C6 double bond in target uridines. Specifically modifies U20 and U20a in tRNAs.</text>
</comment>
<feature type="site" description="Interacts with tRNA" evidence="10">
    <location>
        <position position="92"/>
    </location>
</feature>
<keyword evidence="13" id="KW-0547">Nucleotide-binding</keyword>
<dbReference type="GO" id="GO:0050660">
    <property type="term" value="F:flavin adenine dinucleotide binding"/>
    <property type="evidence" value="ECO:0007669"/>
    <property type="project" value="InterPro"/>
</dbReference>
<feature type="binding site" evidence="10 13">
    <location>
        <begin position="206"/>
        <end position="208"/>
    </location>
    <ligand>
        <name>FMN</name>
        <dbReference type="ChEBI" id="CHEBI:58210"/>
    </ligand>
</feature>
<feature type="binding site" evidence="10 13">
    <location>
        <begin position="228"/>
        <end position="229"/>
    </location>
    <ligand>
        <name>FMN</name>
        <dbReference type="ChEBI" id="CHEBI:58210"/>
    </ligand>
</feature>
<name>A0A7Y0L9E6_9GAMM</name>
<feature type="domain" description="DUS-like FMN-binding" evidence="14">
    <location>
        <begin position="11"/>
        <end position="312"/>
    </location>
</feature>
<dbReference type="EC" id="1.3.1.91" evidence="10"/>
<evidence type="ECO:0000256" key="10">
    <source>
        <dbReference type="HAMAP-Rule" id="MF_02041"/>
    </source>
</evidence>
<sequence>MLDKDAHKLSVAPMLDWTDRHCRYFYRLMSKRTVLYTEMVTTGAIIFGKGDYLGYNEEEHPLVLQLGGSDPKAMAECAKRAAELGYDEININVGCPSDRVQNGRFGACLMAEPALVAACVEQMKQVVDIPITVKSRIGIDDQDSYEFLTEFISTVEKSGCEHFIIHARKAWLSGLSPKQNRDIPPLDYARVYQIKQDFSHLTISINGGIKSFEETQEHLNHIDGVMIGREIYQNPYMLAQADQLIYGQETPMISRAEIIEHMAGYIDHHVAGGNKAKASHVTRHMLGMCNGLPGAKQFRRYLSENAISGEATGDVLIKAFELVTE</sequence>
<dbReference type="GO" id="GO:0010181">
    <property type="term" value="F:FMN binding"/>
    <property type="evidence" value="ECO:0007669"/>
    <property type="project" value="UniProtKB-UniRule"/>
</dbReference>
<evidence type="ECO:0000313" key="15">
    <source>
        <dbReference type="EMBL" id="NMP30375.1"/>
    </source>
</evidence>
<comment type="caution">
    <text evidence="15">The sequence shown here is derived from an EMBL/GenBank/DDBJ whole genome shotgun (WGS) entry which is preliminary data.</text>
</comment>
<comment type="similarity">
    <text evidence="10">Belongs to the Dus family. DusA subfamily.</text>
</comment>
<dbReference type="PIRSF" id="PIRSF006621">
    <property type="entry name" value="Dus"/>
    <property type="match status" value="1"/>
</dbReference>
<feature type="binding site" evidence="10 13">
    <location>
        <position position="166"/>
    </location>
    <ligand>
        <name>FMN</name>
        <dbReference type="ChEBI" id="CHEBI:58210"/>
    </ligand>
</feature>
<evidence type="ECO:0000313" key="16">
    <source>
        <dbReference type="Proteomes" id="UP000568664"/>
    </source>
</evidence>
<organism evidence="15 16">
    <name type="scientific">Thalassotalea algicola</name>
    <dbReference type="NCBI Taxonomy" id="2716224"/>
    <lineage>
        <taxon>Bacteria</taxon>
        <taxon>Pseudomonadati</taxon>
        <taxon>Pseudomonadota</taxon>
        <taxon>Gammaproteobacteria</taxon>
        <taxon>Alteromonadales</taxon>
        <taxon>Colwelliaceae</taxon>
        <taxon>Thalassotalea</taxon>
    </lineage>
</organism>
<feature type="site" description="Interacts with tRNA; defines subfamily-specific binding signature" evidence="10">
    <location>
        <position position="178"/>
    </location>
</feature>
<evidence type="ECO:0000256" key="7">
    <source>
        <dbReference type="ARBA" id="ARBA00022884"/>
    </source>
</evidence>
<protein>
    <recommendedName>
        <fullName evidence="10">tRNA-dihydrouridine(20/20a) synthase</fullName>
        <ecNumber evidence="10">1.3.1.91</ecNumber>
    </recommendedName>
    <alternativeName>
        <fullName evidence="10">U20-specific dihydrouridine synthase</fullName>
        <shortName evidence="10">U20-specific Dus</shortName>
    </alternativeName>
    <alternativeName>
        <fullName evidence="10">tRNA-dihydrouridine synthase A</fullName>
    </alternativeName>
</protein>
<dbReference type="GO" id="GO:0102264">
    <property type="term" value="F:tRNA-dihydrouridine20 synthase activity"/>
    <property type="evidence" value="ECO:0007669"/>
    <property type="project" value="UniProtKB-EC"/>
</dbReference>